<dbReference type="SUPFAM" id="SSF52058">
    <property type="entry name" value="L domain-like"/>
    <property type="match status" value="1"/>
</dbReference>
<protein>
    <submittedName>
        <fullName evidence="1">Uncharacterized protein</fullName>
    </submittedName>
</protein>
<keyword evidence="2" id="KW-1185">Reference proteome</keyword>
<dbReference type="InterPro" id="IPR001611">
    <property type="entry name" value="Leu-rich_rpt"/>
</dbReference>
<evidence type="ECO:0000313" key="2">
    <source>
        <dbReference type="Proteomes" id="UP001295423"/>
    </source>
</evidence>
<comment type="caution">
    <text evidence="1">The sequence shown here is derived from an EMBL/GenBank/DDBJ whole genome shotgun (WGS) entry which is preliminary data.</text>
</comment>
<evidence type="ECO:0000313" key="1">
    <source>
        <dbReference type="EMBL" id="CAJ1954927.1"/>
    </source>
</evidence>
<dbReference type="AlphaFoldDB" id="A0AAD2FWG0"/>
<organism evidence="1 2">
    <name type="scientific">Cylindrotheca closterium</name>
    <dbReference type="NCBI Taxonomy" id="2856"/>
    <lineage>
        <taxon>Eukaryota</taxon>
        <taxon>Sar</taxon>
        <taxon>Stramenopiles</taxon>
        <taxon>Ochrophyta</taxon>
        <taxon>Bacillariophyta</taxon>
        <taxon>Bacillariophyceae</taxon>
        <taxon>Bacillariophycidae</taxon>
        <taxon>Bacillariales</taxon>
        <taxon>Bacillariaceae</taxon>
        <taxon>Cylindrotheca</taxon>
    </lineage>
</organism>
<dbReference type="InterPro" id="IPR053213">
    <property type="entry name" value="RLP29"/>
</dbReference>
<dbReference type="PANTHER" id="PTHR48009">
    <property type="entry name" value="LEUCINE-RICH REPEAT (LRR) FAMILY PROTEIN"/>
    <property type="match status" value="1"/>
</dbReference>
<accession>A0AAD2FWG0</accession>
<name>A0AAD2FWG0_9STRA</name>
<reference evidence="1" key="1">
    <citation type="submission" date="2023-08" db="EMBL/GenBank/DDBJ databases">
        <authorList>
            <person name="Audoor S."/>
            <person name="Bilcke G."/>
        </authorList>
    </citation>
    <scope>NUCLEOTIDE SEQUENCE</scope>
</reference>
<dbReference type="EMBL" id="CAKOGP040001870">
    <property type="protein sequence ID" value="CAJ1954927.1"/>
    <property type="molecule type" value="Genomic_DNA"/>
</dbReference>
<dbReference type="PANTHER" id="PTHR48009:SF4">
    <property type="entry name" value="LEUCINE-RICH REPEAT (LRR) FAMILY PROTEIN"/>
    <property type="match status" value="1"/>
</dbReference>
<dbReference type="InterPro" id="IPR032675">
    <property type="entry name" value="LRR_dom_sf"/>
</dbReference>
<dbReference type="Gene3D" id="3.80.10.10">
    <property type="entry name" value="Ribonuclease Inhibitor"/>
    <property type="match status" value="1"/>
</dbReference>
<gene>
    <name evidence="1" type="ORF">CYCCA115_LOCUS15505</name>
</gene>
<dbReference type="Pfam" id="PF00560">
    <property type="entry name" value="LRR_1"/>
    <property type="match status" value="1"/>
</dbReference>
<dbReference type="Proteomes" id="UP001295423">
    <property type="component" value="Unassembled WGS sequence"/>
</dbReference>
<sequence>MDDKKDNSAASDGDGSSQLNLGNYTWPAGNSVGGMIPTKIHQLNLLSVFDAGENQLTGPLPSGIFVSMTSLRQLRLDKNDLSGTTSPPIVLSELEQLELQNNELIGEIPALPRTLTFCNLSSNMLQVVNASVCEV</sequence>
<proteinExistence type="predicted"/>